<comment type="caution">
    <text evidence="2">The sequence shown here is derived from an EMBL/GenBank/DDBJ whole genome shotgun (WGS) entry which is preliminary data.</text>
</comment>
<dbReference type="AlphaFoldDB" id="A0A2K3M0R5"/>
<name>A0A2K3M0R5_TRIPR</name>
<reference evidence="2 3" key="2">
    <citation type="journal article" date="2017" name="Front. Plant Sci.">
        <title>Gene Classification and Mining of Molecular Markers Useful in Red Clover (Trifolium pratense) Breeding.</title>
        <authorList>
            <person name="Istvanek J."/>
            <person name="Dluhosova J."/>
            <person name="Dluhos P."/>
            <person name="Patkova L."/>
            <person name="Nedelnik J."/>
            <person name="Repkova J."/>
        </authorList>
    </citation>
    <scope>NUCLEOTIDE SEQUENCE [LARGE SCALE GENOMIC DNA]</scope>
    <source>
        <strain evidence="3">cv. Tatra</strain>
        <tissue evidence="2">Young leaves</tissue>
    </source>
</reference>
<proteinExistence type="predicted"/>
<evidence type="ECO:0000313" key="2">
    <source>
        <dbReference type="EMBL" id="PNX84380.1"/>
    </source>
</evidence>
<evidence type="ECO:0000313" key="3">
    <source>
        <dbReference type="Proteomes" id="UP000236291"/>
    </source>
</evidence>
<dbReference type="Proteomes" id="UP000236291">
    <property type="component" value="Unassembled WGS sequence"/>
</dbReference>
<organism evidence="2 3">
    <name type="scientific">Trifolium pratense</name>
    <name type="common">Red clover</name>
    <dbReference type="NCBI Taxonomy" id="57577"/>
    <lineage>
        <taxon>Eukaryota</taxon>
        <taxon>Viridiplantae</taxon>
        <taxon>Streptophyta</taxon>
        <taxon>Embryophyta</taxon>
        <taxon>Tracheophyta</taxon>
        <taxon>Spermatophyta</taxon>
        <taxon>Magnoliopsida</taxon>
        <taxon>eudicotyledons</taxon>
        <taxon>Gunneridae</taxon>
        <taxon>Pentapetalae</taxon>
        <taxon>rosids</taxon>
        <taxon>fabids</taxon>
        <taxon>Fabales</taxon>
        <taxon>Fabaceae</taxon>
        <taxon>Papilionoideae</taxon>
        <taxon>50 kb inversion clade</taxon>
        <taxon>NPAAA clade</taxon>
        <taxon>Hologalegina</taxon>
        <taxon>IRL clade</taxon>
        <taxon>Trifolieae</taxon>
        <taxon>Trifolium</taxon>
    </lineage>
</organism>
<reference evidence="2 3" key="1">
    <citation type="journal article" date="2014" name="Am. J. Bot.">
        <title>Genome assembly and annotation for red clover (Trifolium pratense; Fabaceae).</title>
        <authorList>
            <person name="Istvanek J."/>
            <person name="Jaros M."/>
            <person name="Krenek A."/>
            <person name="Repkova J."/>
        </authorList>
    </citation>
    <scope>NUCLEOTIDE SEQUENCE [LARGE SCALE GENOMIC DNA]</scope>
    <source>
        <strain evidence="3">cv. Tatra</strain>
        <tissue evidence="2">Young leaves</tissue>
    </source>
</reference>
<accession>A0A2K3M0R5</accession>
<protein>
    <submittedName>
        <fullName evidence="2">Uncharacterized protein</fullName>
    </submittedName>
</protein>
<gene>
    <name evidence="2" type="ORF">L195_g040440</name>
</gene>
<sequence>MDGHGGQEGENGEATRNKGE</sequence>
<feature type="region of interest" description="Disordered" evidence="1">
    <location>
        <begin position="1"/>
        <end position="20"/>
    </location>
</feature>
<evidence type="ECO:0000256" key="1">
    <source>
        <dbReference type="SAM" id="MobiDB-lite"/>
    </source>
</evidence>
<feature type="non-terminal residue" evidence="2">
    <location>
        <position position="20"/>
    </location>
</feature>
<dbReference type="EMBL" id="ASHM01046204">
    <property type="protein sequence ID" value="PNX84380.1"/>
    <property type="molecule type" value="Genomic_DNA"/>
</dbReference>